<evidence type="ECO:0000259" key="1">
    <source>
        <dbReference type="Pfam" id="PF12697"/>
    </source>
</evidence>
<dbReference type="Proteomes" id="UP000642070">
    <property type="component" value="Unassembled WGS sequence"/>
</dbReference>
<dbReference type="SUPFAM" id="SSF53474">
    <property type="entry name" value="alpha/beta-Hydrolases"/>
    <property type="match status" value="1"/>
</dbReference>
<comment type="caution">
    <text evidence="2">The sequence shown here is derived from an EMBL/GenBank/DDBJ whole genome shotgun (WGS) entry which is preliminary data.</text>
</comment>
<reference evidence="2" key="1">
    <citation type="journal article" date="2014" name="Int. J. Syst. Evol. Microbiol.">
        <title>Complete genome sequence of Corynebacterium casei LMG S-19264T (=DSM 44701T), isolated from a smear-ripened cheese.</title>
        <authorList>
            <consortium name="US DOE Joint Genome Institute (JGI-PGF)"/>
            <person name="Walter F."/>
            <person name="Albersmeier A."/>
            <person name="Kalinowski J."/>
            <person name="Ruckert C."/>
        </authorList>
    </citation>
    <scope>NUCLEOTIDE SEQUENCE</scope>
    <source>
        <strain evidence="2">JCM 19831</strain>
    </source>
</reference>
<protein>
    <recommendedName>
        <fullName evidence="1">AB hydrolase-1 domain-containing protein</fullName>
    </recommendedName>
</protein>
<name>A0A917WXX6_9ACTN</name>
<dbReference type="PANTHER" id="PTHR43433">
    <property type="entry name" value="HYDROLASE, ALPHA/BETA FOLD FAMILY PROTEIN"/>
    <property type="match status" value="1"/>
</dbReference>
<dbReference type="GO" id="GO:0046503">
    <property type="term" value="P:glycerolipid catabolic process"/>
    <property type="evidence" value="ECO:0007669"/>
    <property type="project" value="TreeGrafter"/>
</dbReference>
<dbReference type="Gene3D" id="3.40.50.1820">
    <property type="entry name" value="alpha/beta hydrolase"/>
    <property type="match status" value="1"/>
</dbReference>
<dbReference type="InterPro" id="IPR050471">
    <property type="entry name" value="AB_hydrolase"/>
</dbReference>
<sequence length="279" mass="29214">MLVSPTTGVSLRVETHGTPTDPPILLISGAAASMDWWEPAFCDRLASRGRLVIRYDHRDTGESTSYPAGAPAYQGHDLCTDALAVAAACAASPVHLAGVSMGGGIAQRIAAEHPTLVASLTLIATSPIAPAGPLPPPAPRIAALFSDPPPPPDWTNRDEAIARLVADDALFGGDLPQDEASIRAVATLVYDRTRDLAASNTNHWLLDDDTPFTGTMSDIKAPTLVLHGTADPLFPYPHGEALAAAIPGARLVPLPGMGHQFPPRPLWDTTIDELVAISS</sequence>
<gene>
    <name evidence="2" type="ORF">GCM10007977_044620</name>
</gene>
<dbReference type="AlphaFoldDB" id="A0A917WXX6"/>
<dbReference type="InterPro" id="IPR000073">
    <property type="entry name" value="AB_hydrolase_1"/>
</dbReference>
<evidence type="ECO:0000313" key="3">
    <source>
        <dbReference type="Proteomes" id="UP000642070"/>
    </source>
</evidence>
<proteinExistence type="predicted"/>
<dbReference type="PANTHER" id="PTHR43433:SF5">
    <property type="entry name" value="AB HYDROLASE-1 DOMAIN-CONTAINING PROTEIN"/>
    <property type="match status" value="1"/>
</dbReference>
<dbReference type="PRINTS" id="PR00111">
    <property type="entry name" value="ABHYDROLASE"/>
</dbReference>
<evidence type="ECO:0000313" key="2">
    <source>
        <dbReference type="EMBL" id="GGM38180.1"/>
    </source>
</evidence>
<feature type="domain" description="AB hydrolase-1" evidence="1">
    <location>
        <begin position="24"/>
        <end position="262"/>
    </location>
</feature>
<keyword evidence="3" id="KW-1185">Reference proteome</keyword>
<reference evidence="2" key="2">
    <citation type="submission" date="2020-09" db="EMBL/GenBank/DDBJ databases">
        <authorList>
            <person name="Sun Q."/>
            <person name="Ohkuma M."/>
        </authorList>
    </citation>
    <scope>NUCLEOTIDE SEQUENCE</scope>
    <source>
        <strain evidence="2">JCM 19831</strain>
    </source>
</reference>
<dbReference type="Pfam" id="PF12697">
    <property type="entry name" value="Abhydrolase_6"/>
    <property type="match status" value="1"/>
</dbReference>
<dbReference type="RefSeq" id="WP_190251837.1">
    <property type="nucleotide sequence ID" value="NZ_BMPI01000021.1"/>
</dbReference>
<dbReference type="GO" id="GO:0004806">
    <property type="term" value="F:triacylglycerol lipase activity"/>
    <property type="evidence" value="ECO:0007669"/>
    <property type="project" value="TreeGrafter"/>
</dbReference>
<dbReference type="EMBL" id="BMPI01000021">
    <property type="protein sequence ID" value="GGM38180.1"/>
    <property type="molecule type" value="Genomic_DNA"/>
</dbReference>
<organism evidence="2 3">
    <name type="scientific">Dactylosporangium sucinum</name>
    <dbReference type="NCBI Taxonomy" id="1424081"/>
    <lineage>
        <taxon>Bacteria</taxon>
        <taxon>Bacillati</taxon>
        <taxon>Actinomycetota</taxon>
        <taxon>Actinomycetes</taxon>
        <taxon>Micromonosporales</taxon>
        <taxon>Micromonosporaceae</taxon>
        <taxon>Dactylosporangium</taxon>
    </lineage>
</organism>
<accession>A0A917WXX6</accession>
<dbReference type="InterPro" id="IPR029058">
    <property type="entry name" value="AB_hydrolase_fold"/>
</dbReference>